<evidence type="ECO:0000313" key="3">
    <source>
        <dbReference type="Proteomes" id="UP000619238"/>
    </source>
</evidence>
<dbReference type="RefSeq" id="WP_187562113.1">
    <property type="nucleotide sequence ID" value="NZ_JACGWS010000005.1"/>
</dbReference>
<reference evidence="2 3" key="1">
    <citation type="submission" date="2020-07" db="EMBL/GenBank/DDBJ databases">
        <title>Description of Kordia aestuariivivens sp. nov., isolated from a tidal flat.</title>
        <authorList>
            <person name="Park S."/>
            <person name="Yoon J.-H."/>
        </authorList>
    </citation>
    <scope>NUCLEOTIDE SEQUENCE [LARGE SCALE GENOMIC DNA]</scope>
    <source>
        <strain evidence="2 3">YSTF-M3</strain>
    </source>
</reference>
<dbReference type="Proteomes" id="UP000619238">
    <property type="component" value="Unassembled WGS sequence"/>
</dbReference>
<sequence length="326" mass="37846">MDKILIIGGTNFIGRNLIEKLSATKKYDVTIFNRGITNPELFPKIKRIIGDRNSSDVKRIHQTNWDYIIDLSCYFPQSLIDILSGLSSNLKKYIFISTCSVYEDVKVNFGIENDLLKTCNKTQFSDQSTNSYGNRKAECERILESSKINYTILRPDLVYGKYDPTDRFYYWLHQAKKYDKILVPNHGKPLFSLTYVHDLVTAIEKTIVEKPDRESYNITTTTEASIRQIIDFTLEETGNKPIFINASSHFLKANKIAEWTDMPVWIDSEYSVFNNKKIIDNYQLKCTDFKTSVSETIEYYNSLHWPIPNYGIDRGKQLSLIEKIVN</sequence>
<dbReference type="InterPro" id="IPR050177">
    <property type="entry name" value="Lipid_A_modif_metabolic_enz"/>
</dbReference>
<protein>
    <submittedName>
        <fullName evidence="2">NAD-dependent epimerase/dehydratase family protein</fullName>
    </submittedName>
</protein>
<dbReference type="InterPro" id="IPR001509">
    <property type="entry name" value="Epimerase_deHydtase"/>
</dbReference>
<dbReference type="SUPFAM" id="SSF51735">
    <property type="entry name" value="NAD(P)-binding Rossmann-fold domains"/>
    <property type="match status" value="1"/>
</dbReference>
<evidence type="ECO:0000313" key="2">
    <source>
        <dbReference type="EMBL" id="MBC8755066.1"/>
    </source>
</evidence>
<dbReference type="Gene3D" id="3.40.50.720">
    <property type="entry name" value="NAD(P)-binding Rossmann-like Domain"/>
    <property type="match status" value="1"/>
</dbReference>
<dbReference type="EMBL" id="JACGWS010000005">
    <property type="protein sequence ID" value="MBC8755066.1"/>
    <property type="molecule type" value="Genomic_DNA"/>
</dbReference>
<keyword evidence="3" id="KW-1185">Reference proteome</keyword>
<dbReference type="Pfam" id="PF01370">
    <property type="entry name" value="Epimerase"/>
    <property type="match status" value="1"/>
</dbReference>
<feature type="domain" description="NAD-dependent epimerase/dehydratase" evidence="1">
    <location>
        <begin position="87"/>
        <end position="218"/>
    </location>
</feature>
<evidence type="ECO:0000259" key="1">
    <source>
        <dbReference type="Pfam" id="PF01370"/>
    </source>
</evidence>
<dbReference type="InterPro" id="IPR036291">
    <property type="entry name" value="NAD(P)-bd_dom_sf"/>
</dbReference>
<dbReference type="PANTHER" id="PTHR43245">
    <property type="entry name" value="BIFUNCTIONAL POLYMYXIN RESISTANCE PROTEIN ARNA"/>
    <property type="match status" value="1"/>
</dbReference>
<accession>A0ABR7Q938</accession>
<comment type="caution">
    <text evidence="2">The sequence shown here is derived from an EMBL/GenBank/DDBJ whole genome shotgun (WGS) entry which is preliminary data.</text>
</comment>
<name>A0ABR7Q938_9FLAO</name>
<gene>
    <name evidence="2" type="ORF">H2O64_10310</name>
</gene>
<proteinExistence type="predicted"/>
<organism evidence="2 3">
    <name type="scientific">Kordia aestuariivivens</name>
    <dbReference type="NCBI Taxonomy" id="2759037"/>
    <lineage>
        <taxon>Bacteria</taxon>
        <taxon>Pseudomonadati</taxon>
        <taxon>Bacteroidota</taxon>
        <taxon>Flavobacteriia</taxon>
        <taxon>Flavobacteriales</taxon>
        <taxon>Flavobacteriaceae</taxon>
        <taxon>Kordia</taxon>
    </lineage>
</organism>